<keyword evidence="5" id="KW-1185">Reference proteome</keyword>
<feature type="compositionally biased region" description="Low complexity" evidence="3">
    <location>
        <begin position="367"/>
        <end position="376"/>
    </location>
</feature>
<dbReference type="AlphaFoldDB" id="A0A7D4B8Q9"/>
<dbReference type="RefSeq" id="WP_173212522.1">
    <property type="nucleotide sequence ID" value="NZ_CP053921.1"/>
</dbReference>
<organism evidence="4 5">
    <name type="scientific">Erythrobacter mangrovi</name>
    <dbReference type="NCBI Taxonomy" id="2739433"/>
    <lineage>
        <taxon>Bacteria</taxon>
        <taxon>Pseudomonadati</taxon>
        <taxon>Pseudomonadota</taxon>
        <taxon>Alphaproteobacteria</taxon>
        <taxon>Sphingomonadales</taxon>
        <taxon>Erythrobacteraceae</taxon>
        <taxon>Erythrobacter/Porphyrobacter group</taxon>
        <taxon>Erythrobacter</taxon>
    </lineage>
</organism>
<dbReference type="GO" id="GO:0120010">
    <property type="term" value="P:intermembrane phospholipid transfer"/>
    <property type="evidence" value="ECO:0007669"/>
    <property type="project" value="TreeGrafter"/>
</dbReference>
<evidence type="ECO:0000313" key="4">
    <source>
        <dbReference type="EMBL" id="QKG70461.1"/>
    </source>
</evidence>
<reference evidence="4 5" key="1">
    <citation type="submission" date="2020-05" db="EMBL/GenBank/DDBJ databases">
        <title>Erythrobacter mangrovi sp. nov., isolated from rhizosphere soil of mangrove plant (Kandelia candel).</title>
        <authorList>
            <person name="Ye Y.H."/>
        </authorList>
    </citation>
    <scope>NUCLEOTIDE SEQUENCE [LARGE SCALE GENOMIC DNA]</scope>
    <source>
        <strain evidence="4 5">EB310</strain>
    </source>
</reference>
<accession>A0A7D4B8Q9</accession>
<proteinExistence type="inferred from homology"/>
<dbReference type="InterPro" id="IPR007428">
    <property type="entry name" value="MlaA"/>
</dbReference>
<protein>
    <submittedName>
        <fullName evidence="4">VacJ family lipoprotein</fullName>
    </submittedName>
</protein>
<evidence type="ECO:0000256" key="2">
    <source>
        <dbReference type="ARBA" id="ARBA00022729"/>
    </source>
</evidence>
<dbReference type="KEGG" id="emv:HQR01_03260"/>
<dbReference type="EMBL" id="CP053921">
    <property type="protein sequence ID" value="QKG70461.1"/>
    <property type="molecule type" value="Genomic_DNA"/>
</dbReference>
<dbReference type="PANTHER" id="PTHR30035:SF3">
    <property type="entry name" value="INTERMEMBRANE PHOSPHOLIPID TRANSPORT SYSTEM LIPOPROTEIN MLAA"/>
    <property type="match status" value="1"/>
</dbReference>
<keyword evidence="4" id="KW-0449">Lipoprotein</keyword>
<dbReference type="GO" id="GO:0016020">
    <property type="term" value="C:membrane"/>
    <property type="evidence" value="ECO:0007669"/>
    <property type="project" value="InterPro"/>
</dbReference>
<dbReference type="PRINTS" id="PR01805">
    <property type="entry name" value="VACJLIPOPROT"/>
</dbReference>
<dbReference type="Pfam" id="PF04333">
    <property type="entry name" value="MlaA"/>
    <property type="match status" value="1"/>
</dbReference>
<evidence type="ECO:0000256" key="1">
    <source>
        <dbReference type="ARBA" id="ARBA00010634"/>
    </source>
</evidence>
<sequence length="390" mass="40928">MGVSSLALAAALASVQPQCEADVPCLPATEIVEAEQAAPVDQVDVPVAVQTDDDAPAPVEEIAPPAEAILPEEQPVEGPTGETIVVTGGTPEGDPAQQFNAATFETVQKIDEAVVAPLAEAYDEGVPKPIRSGLRNFLRNLGEPINFLNFMLQLKPGRAMKSLGRFAINTTIGVAGLFDPASKAPFKLKHESNGLANTLAFYGVGPGPYLYLPFIGSTTVRDLFGRVVDLSIIPAVAGKPFNQPVYAISAGALNSLESRILIDEQIEAVRDQCGDAYSATRDIYLIGRQLEIDGLRGRESEELGELVERLKVNCDISVIRAATEQARYSFGGGETGDAGAVEVPATAPVATVPDEAPVETIEPVAPVEVPAVPSAPDNDTEQNEPLAVAG</sequence>
<comment type="similarity">
    <text evidence="1">Belongs to the MlaA family.</text>
</comment>
<feature type="region of interest" description="Disordered" evidence="3">
    <location>
        <begin position="367"/>
        <end position="390"/>
    </location>
</feature>
<name>A0A7D4B8Q9_9SPHN</name>
<keyword evidence="2" id="KW-0732">Signal</keyword>
<evidence type="ECO:0000313" key="5">
    <source>
        <dbReference type="Proteomes" id="UP000504693"/>
    </source>
</evidence>
<dbReference type="Proteomes" id="UP000504693">
    <property type="component" value="Chromosome"/>
</dbReference>
<evidence type="ECO:0000256" key="3">
    <source>
        <dbReference type="SAM" id="MobiDB-lite"/>
    </source>
</evidence>
<gene>
    <name evidence="4" type="ORF">HQR01_03260</name>
</gene>
<dbReference type="PANTHER" id="PTHR30035">
    <property type="entry name" value="LIPOPROTEIN VACJ-RELATED"/>
    <property type="match status" value="1"/>
</dbReference>